<protein>
    <submittedName>
        <fullName evidence="5">3-oxoacyl-[acyl-carrier-protein] reductase FabG</fullName>
    </submittedName>
</protein>
<keyword evidence="6" id="KW-1185">Reference proteome</keyword>
<evidence type="ECO:0000259" key="4">
    <source>
        <dbReference type="SMART" id="SM00822"/>
    </source>
</evidence>
<dbReference type="OrthoDB" id="9793825at2"/>
<dbReference type="InterPro" id="IPR036291">
    <property type="entry name" value="NAD(P)-bd_dom_sf"/>
</dbReference>
<proteinExistence type="inferred from homology"/>
<evidence type="ECO:0000256" key="2">
    <source>
        <dbReference type="ARBA" id="ARBA00023002"/>
    </source>
</evidence>
<dbReference type="PANTHER" id="PTHR24322">
    <property type="entry name" value="PKSB"/>
    <property type="match status" value="1"/>
</dbReference>
<sequence>MGSIEGGTVLITGGASGIGFLMGRLVLERGAARLVIWDMRADALAEAEAALRAPGRSVVGFAVDITDPEQVRRALAEMDRQGLAVDVLVNNAGIVVGKSFAEHSDADIERTMQVNATAPMRLARALLPGMLARRRGHVVNIASAAGMVANPGMAVYCASKFAMVGWSESLRIELERAGSGVRVTTVMPFYIDTGMFAGVRSPVLPILKPDYAARMIVDAVARGRILLRMPRLLYLVPLVQGLLPTRWFDVVCGRWFGIHDSMATFKGRGG</sequence>
<dbReference type="CDD" id="cd05339">
    <property type="entry name" value="17beta-HSDXI-like_SDR_c"/>
    <property type="match status" value="1"/>
</dbReference>
<dbReference type="InterPro" id="IPR002347">
    <property type="entry name" value="SDR_fam"/>
</dbReference>
<dbReference type="InterPro" id="IPR057326">
    <property type="entry name" value="KR_dom"/>
</dbReference>
<feature type="domain" description="Ketoreductase" evidence="4">
    <location>
        <begin position="7"/>
        <end position="199"/>
    </location>
</feature>
<dbReference type="Gene3D" id="3.40.50.720">
    <property type="entry name" value="NAD(P)-binding Rossmann-like Domain"/>
    <property type="match status" value="1"/>
</dbReference>
<dbReference type="SMART" id="SM00822">
    <property type="entry name" value="PKS_KR"/>
    <property type="match status" value="1"/>
</dbReference>
<gene>
    <name evidence="5" type="primary">fabG_7</name>
    <name evidence="5" type="ORF">RHODGE_RHODGE_02560</name>
</gene>
<keyword evidence="2" id="KW-0560">Oxidoreductase</keyword>
<accession>A0A447CVZ2</accession>
<dbReference type="EMBL" id="UWOC01000147">
    <property type="protein sequence ID" value="VCU09389.1"/>
    <property type="molecule type" value="Genomic_DNA"/>
</dbReference>
<dbReference type="Proteomes" id="UP000289200">
    <property type="component" value="Unassembled WGS sequence"/>
</dbReference>
<evidence type="ECO:0000313" key="6">
    <source>
        <dbReference type="Proteomes" id="UP000289200"/>
    </source>
</evidence>
<dbReference type="SUPFAM" id="SSF51735">
    <property type="entry name" value="NAD(P)-binding Rossmann-fold domains"/>
    <property type="match status" value="1"/>
</dbReference>
<dbReference type="PROSITE" id="PS00061">
    <property type="entry name" value="ADH_SHORT"/>
    <property type="match status" value="1"/>
</dbReference>
<dbReference type="AlphaFoldDB" id="A0A447CVZ2"/>
<dbReference type="PRINTS" id="PR00081">
    <property type="entry name" value="GDHRDH"/>
</dbReference>
<dbReference type="Pfam" id="PF00106">
    <property type="entry name" value="adh_short"/>
    <property type="match status" value="1"/>
</dbReference>
<reference evidence="6" key="1">
    <citation type="submission" date="2018-10" db="EMBL/GenBank/DDBJ databases">
        <authorList>
            <person name="Peiro R."/>
            <person name="Begona"/>
            <person name="Cbmso G."/>
            <person name="Lopez M."/>
            <person name="Gonzalez S."/>
            <person name="Sacristan E."/>
            <person name="Castillo E."/>
        </authorList>
    </citation>
    <scope>NUCLEOTIDE SEQUENCE [LARGE SCALE GENOMIC DNA]</scope>
</reference>
<dbReference type="GO" id="GO:0016616">
    <property type="term" value="F:oxidoreductase activity, acting on the CH-OH group of donors, NAD or NADP as acceptor"/>
    <property type="evidence" value="ECO:0007669"/>
    <property type="project" value="TreeGrafter"/>
</dbReference>
<evidence type="ECO:0000313" key="5">
    <source>
        <dbReference type="EMBL" id="VCU09389.1"/>
    </source>
</evidence>
<dbReference type="PRINTS" id="PR00080">
    <property type="entry name" value="SDRFAMILY"/>
</dbReference>
<dbReference type="PANTHER" id="PTHR24322:SF736">
    <property type="entry name" value="RETINOL DEHYDROGENASE 10"/>
    <property type="match status" value="1"/>
</dbReference>
<evidence type="ECO:0000256" key="3">
    <source>
        <dbReference type="RuleBase" id="RU000363"/>
    </source>
</evidence>
<dbReference type="InterPro" id="IPR020904">
    <property type="entry name" value="Sc_DH/Rdtase_CS"/>
</dbReference>
<evidence type="ECO:0000256" key="1">
    <source>
        <dbReference type="ARBA" id="ARBA00006484"/>
    </source>
</evidence>
<organism evidence="5 6">
    <name type="scientific">Rhodoplanes serenus</name>
    <dbReference type="NCBI Taxonomy" id="200615"/>
    <lineage>
        <taxon>Bacteria</taxon>
        <taxon>Pseudomonadati</taxon>
        <taxon>Pseudomonadota</taxon>
        <taxon>Alphaproteobacteria</taxon>
        <taxon>Hyphomicrobiales</taxon>
        <taxon>Nitrobacteraceae</taxon>
        <taxon>Rhodoplanes</taxon>
    </lineage>
</organism>
<comment type="similarity">
    <text evidence="1 3">Belongs to the short-chain dehydrogenases/reductases (SDR) family.</text>
</comment>
<comment type="caution">
    <text evidence="5">The sequence shown here is derived from an EMBL/GenBank/DDBJ whole genome shotgun (WGS) entry which is preliminary data.</text>
</comment>
<name>A0A447CVZ2_9BRAD</name>